<sequence>MALPGEPKNGDFASYVESLSRNGGPAPGQVLQPVPREQRPREPAPKPAARSAAAAAAKPSGGPDASGWGRSDKPAPAATATPLPAPARGTPGGFADGSPAAQQLARVSSHRRVALILTLAAVALCWSAFATVIEAMNRQPRQVEDFFPAVFLTFVALMLFKAASRLRAKAREGVLPKYGPLETLTRRPDRQG</sequence>
<dbReference type="STRING" id="463040.CAL15_09615"/>
<evidence type="ECO:0000256" key="1">
    <source>
        <dbReference type="SAM" id="MobiDB-lite"/>
    </source>
</evidence>
<evidence type="ECO:0000313" key="3">
    <source>
        <dbReference type="EMBL" id="ARP94622.1"/>
    </source>
</evidence>
<feature type="transmembrane region" description="Helical" evidence="2">
    <location>
        <begin position="145"/>
        <end position="163"/>
    </location>
</feature>
<keyword evidence="2" id="KW-1133">Transmembrane helix</keyword>
<feature type="compositionally biased region" description="Low complexity" evidence="1">
    <location>
        <begin position="74"/>
        <end position="89"/>
    </location>
</feature>
<dbReference type="OrthoDB" id="8683418at2"/>
<feature type="transmembrane region" description="Helical" evidence="2">
    <location>
        <begin position="113"/>
        <end position="133"/>
    </location>
</feature>
<protein>
    <submittedName>
        <fullName evidence="3">Uncharacterized protein</fullName>
    </submittedName>
</protein>
<keyword evidence="2" id="KW-0812">Transmembrane</keyword>
<reference evidence="3 4" key="1">
    <citation type="submission" date="2017-05" db="EMBL/GenBank/DDBJ databases">
        <title>Complete and WGS of Bordetella genogroups.</title>
        <authorList>
            <person name="Spilker T."/>
            <person name="LiPuma J."/>
        </authorList>
    </citation>
    <scope>NUCLEOTIDE SEQUENCE [LARGE SCALE GENOMIC DNA]</scope>
    <source>
        <strain evidence="3 4">AU7206</strain>
    </source>
</reference>
<gene>
    <name evidence="3" type="ORF">CAL15_09615</name>
</gene>
<organism evidence="3 4">
    <name type="scientific">Bordetella genomosp. 13</name>
    <dbReference type="NCBI Taxonomy" id="463040"/>
    <lineage>
        <taxon>Bacteria</taxon>
        <taxon>Pseudomonadati</taxon>
        <taxon>Pseudomonadota</taxon>
        <taxon>Betaproteobacteria</taxon>
        <taxon>Burkholderiales</taxon>
        <taxon>Alcaligenaceae</taxon>
        <taxon>Bordetella</taxon>
    </lineage>
</organism>
<feature type="region of interest" description="Disordered" evidence="1">
    <location>
        <begin position="1"/>
        <end position="99"/>
    </location>
</feature>
<dbReference type="EMBL" id="CP021111">
    <property type="protein sequence ID" value="ARP94622.1"/>
    <property type="molecule type" value="Genomic_DNA"/>
</dbReference>
<name>A0A1W6ZBJ2_9BORD</name>
<dbReference type="Proteomes" id="UP000194161">
    <property type="component" value="Chromosome"/>
</dbReference>
<dbReference type="RefSeq" id="WP_086078388.1">
    <property type="nucleotide sequence ID" value="NZ_CP021111.1"/>
</dbReference>
<accession>A0A1W6ZBJ2</accession>
<keyword evidence="2" id="KW-0472">Membrane</keyword>
<evidence type="ECO:0000256" key="2">
    <source>
        <dbReference type="SAM" id="Phobius"/>
    </source>
</evidence>
<dbReference type="AlphaFoldDB" id="A0A1W6ZBJ2"/>
<evidence type="ECO:0000313" key="4">
    <source>
        <dbReference type="Proteomes" id="UP000194161"/>
    </source>
</evidence>
<dbReference type="KEGG" id="bgm:CAL15_09615"/>
<feature type="compositionally biased region" description="Low complexity" evidence="1">
    <location>
        <begin position="47"/>
        <end position="63"/>
    </location>
</feature>
<proteinExistence type="predicted"/>
<keyword evidence="4" id="KW-1185">Reference proteome</keyword>